<dbReference type="Pfam" id="PF12028">
    <property type="entry name" value="DUF3515"/>
    <property type="match status" value="1"/>
</dbReference>
<evidence type="ECO:0008006" key="4">
    <source>
        <dbReference type="Google" id="ProtNLM"/>
    </source>
</evidence>
<sequence length="151" mass="15907">MRRAAAGLAALTAAGVLAGCSARTVEMPEPSPDAAVEEMCRALVDRAPERLFDRDRVEVRPDTPYAAAWGDPPIALRCGVGRPGQLRPDSELTVVDGIAWLPEEPDVYTAVGREAYVEMILPPSYGAPAEGLVEISGLVSAEIPALPSGEL</sequence>
<dbReference type="Proteomes" id="UP000578077">
    <property type="component" value="Unassembled WGS sequence"/>
</dbReference>
<organism evidence="2 3">
    <name type="scientific">Streptomonospora salina</name>
    <dbReference type="NCBI Taxonomy" id="104205"/>
    <lineage>
        <taxon>Bacteria</taxon>
        <taxon>Bacillati</taxon>
        <taxon>Actinomycetota</taxon>
        <taxon>Actinomycetes</taxon>
        <taxon>Streptosporangiales</taxon>
        <taxon>Nocardiopsidaceae</taxon>
        <taxon>Streptomonospora</taxon>
    </lineage>
</organism>
<accession>A0A841EEY4</accession>
<dbReference type="RefSeq" id="WP_184636549.1">
    <property type="nucleotide sequence ID" value="NZ_BAABKT010000039.1"/>
</dbReference>
<dbReference type="EMBL" id="JACHLY010000001">
    <property type="protein sequence ID" value="MBB5999613.1"/>
    <property type="molecule type" value="Genomic_DNA"/>
</dbReference>
<dbReference type="PROSITE" id="PS51257">
    <property type="entry name" value="PROKAR_LIPOPROTEIN"/>
    <property type="match status" value="1"/>
</dbReference>
<evidence type="ECO:0000313" key="2">
    <source>
        <dbReference type="EMBL" id="MBB5999613.1"/>
    </source>
</evidence>
<dbReference type="AlphaFoldDB" id="A0A841EEY4"/>
<reference evidence="2 3" key="1">
    <citation type="submission" date="2020-08" db="EMBL/GenBank/DDBJ databases">
        <title>Sequencing the genomes of 1000 actinobacteria strains.</title>
        <authorList>
            <person name="Klenk H.-P."/>
        </authorList>
    </citation>
    <scope>NUCLEOTIDE SEQUENCE [LARGE SCALE GENOMIC DNA]</scope>
    <source>
        <strain evidence="2 3">DSM 44593</strain>
    </source>
</reference>
<feature type="signal peptide" evidence="1">
    <location>
        <begin position="1"/>
        <end position="18"/>
    </location>
</feature>
<evidence type="ECO:0000256" key="1">
    <source>
        <dbReference type="SAM" id="SignalP"/>
    </source>
</evidence>
<feature type="chain" id="PRO_5039196391" description="DUF3515 domain-containing protein" evidence="1">
    <location>
        <begin position="19"/>
        <end position="151"/>
    </location>
</feature>
<dbReference type="InterPro" id="IPR021903">
    <property type="entry name" value="DUF3515"/>
</dbReference>
<comment type="caution">
    <text evidence="2">The sequence shown here is derived from an EMBL/GenBank/DDBJ whole genome shotgun (WGS) entry which is preliminary data.</text>
</comment>
<name>A0A841EEY4_9ACTN</name>
<gene>
    <name evidence="2" type="ORF">HNR25_003364</name>
</gene>
<keyword evidence="1" id="KW-0732">Signal</keyword>
<keyword evidence="3" id="KW-1185">Reference proteome</keyword>
<protein>
    <recommendedName>
        <fullName evidence="4">DUF3515 domain-containing protein</fullName>
    </recommendedName>
</protein>
<evidence type="ECO:0000313" key="3">
    <source>
        <dbReference type="Proteomes" id="UP000578077"/>
    </source>
</evidence>
<proteinExistence type="predicted"/>